<dbReference type="Pfam" id="PF20060">
    <property type="entry name" value="DUF6459"/>
    <property type="match status" value="1"/>
</dbReference>
<reference evidence="1 2" key="1">
    <citation type="submission" date="2016-10" db="EMBL/GenBank/DDBJ databases">
        <authorList>
            <person name="Varghese N."/>
            <person name="Submissions S."/>
        </authorList>
    </citation>
    <scope>NUCLEOTIDE SEQUENCE [LARGE SCALE GENOMIC DNA]</scope>
    <source>
        <strain evidence="1 2">IAM 15147</strain>
    </source>
</reference>
<dbReference type="InterPro" id="IPR045596">
    <property type="entry name" value="DUF6459"/>
</dbReference>
<organism evidence="1 2">
    <name type="scientific">Agrococcus baldri</name>
    <dbReference type="NCBI Taxonomy" id="153730"/>
    <lineage>
        <taxon>Bacteria</taxon>
        <taxon>Bacillati</taxon>
        <taxon>Actinomycetota</taxon>
        <taxon>Actinomycetes</taxon>
        <taxon>Micrococcales</taxon>
        <taxon>Microbacteriaceae</taxon>
        <taxon>Agrococcus</taxon>
    </lineage>
</organism>
<proteinExistence type="predicted"/>
<gene>
    <name evidence="1" type="ORF">SAMN04487783_1830</name>
</gene>
<protein>
    <recommendedName>
        <fullName evidence="3">3-hydroxyacyl-CoA dehydrogenase</fullName>
    </recommendedName>
</protein>
<evidence type="ECO:0000313" key="2">
    <source>
        <dbReference type="Proteomes" id="UP000198506"/>
    </source>
</evidence>
<evidence type="ECO:0008006" key="3">
    <source>
        <dbReference type="Google" id="ProtNLM"/>
    </source>
</evidence>
<comment type="caution">
    <text evidence="1">The sequence shown here is derived from an EMBL/GenBank/DDBJ whole genome shotgun (WGS) entry which is preliminary data.</text>
</comment>
<sequence>MRGGMVRATRQRMTAVDAEEFFDFQPCSSAALPDPTPLIENLATGVIEVLLGVREVQQMARFVTEGLFQQLTERALTARRDRAQRQQREVPGFAVGSVHTCHTADGVVEGAVVVRSAVRTRAVALRLEGLDGRWRATAIRVL</sequence>
<dbReference type="Proteomes" id="UP000198506">
    <property type="component" value="Unassembled WGS sequence"/>
</dbReference>
<keyword evidence="2" id="KW-1185">Reference proteome</keyword>
<name>A0AA94L034_9MICO</name>
<accession>A0AA94L034</accession>
<dbReference type="AlphaFoldDB" id="A0AA94L034"/>
<evidence type="ECO:0000313" key="1">
    <source>
        <dbReference type="EMBL" id="SFS14380.1"/>
    </source>
</evidence>
<dbReference type="EMBL" id="FOZN01000003">
    <property type="protein sequence ID" value="SFS14380.1"/>
    <property type="molecule type" value="Genomic_DNA"/>
</dbReference>